<organism evidence="3 4">
    <name type="scientific">Teratosphaeria nubilosa</name>
    <dbReference type="NCBI Taxonomy" id="161662"/>
    <lineage>
        <taxon>Eukaryota</taxon>
        <taxon>Fungi</taxon>
        <taxon>Dikarya</taxon>
        <taxon>Ascomycota</taxon>
        <taxon>Pezizomycotina</taxon>
        <taxon>Dothideomycetes</taxon>
        <taxon>Dothideomycetidae</taxon>
        <taxon>Mycosphaerellales</taxon>
        <taxon>Teratosphaeriaceae</taxon>
        <taxon>Teratosphaeria</taxon>
    </lineage>
</organism>
<dbReference type="EMBL" id="ML995820">
    <property type="protein sequence ID" value="KAF2771318.1"/>
    <property type="molecule type" value="Genomic_DNA"/>
</dbReference>
<accession>A0A6G1LFW4</accession>
<name>A0A6G1LFW4_9PEZI</name>
<evidence type="ECO:0000313" key="4">
    <source>
        <dbReference type="Proteomes" id="UP000799436"/>
    </source>
</evidence>
<dbReference type="PANTHER" id="PTHR35895:SF1">
    <property type="entry name" value="LIPID-BINDING SERUM GLYCOPROTEIN C-TERMINAL DOMAIN-CONTAINING PROTEIN"/>
    <property type="match status" value="1"/>
</dbReference>
<keyword evidence="4" id="KW-1185">Reference proteome</keyword>
<keyword evidence="2" id="KW-0812">Transmembrane</keyword>
<feature type="transmembrane region" description="Helical" evidence="2">
    <location>
        <begin position="36"/>
        <end position="59"/>
    </location>
</feature>
<dbReference type="InterPro" id="IPR046368">
    <property type="entry name" value="Tag1"/>
</dbReference>
<dbReference type="PANTHER" id="PTHR35895">
    <property type="entry name" value="CHROMOSOME 16, WHOLE GENOME SHOTGUN SEQUENCE"/>
    <property type="match status" value="1"/>
</dbReference>
<evidence type="ECO:0000313" key="3">
    <source>
        <dbReference type="EMBL" id="KAF2771318.1"/>
    </source>
</evidence>
<dbReference type="OrthoDB" id="10039566at2759"/>
<dbReference type="GO" id="GO:0000329">
    <property type="term" value="C:fungal-type vacuole membrane"/>
    <property type="evidence" value="ECO:0007669"/>
    <property type="project" value="InterPro"/>
</dbReference>
<dbReference type="Proteomes" id="UP000799436">
    <property type="component" value="Unassembled WGS sequence"/>
</dbReference>
<evidence type="ECO:0000256" key="2">
    <source>
        <dbReference type="SAM" id="Phobius"/>
    </source>
</evidence>
<keyword evidence="2" id="KW-1133">Transmembrane helix</keyword>
<protein>
    <submittedName>
        <fullName evidence="3">Uncharacterized protein</fullName>
    </submittedName>
</protein>
<gene>
    <name evidence="3" type="ORF">EJ03DRAFT_38788</name>
</gene>
<evidence type="ECO:0000256" key="1">
    <source>
        <dbReference type="SAM" id="MobiDB-lite"/>
    </source>
</evidence>
<keyword evidence="2" id="KW-0472">Membrane</keyword>
<feature type="compositionally biased region" description="Basic and acidic residues" evidence="1">
    <location>
        <begin position="1"/>
        <end position="12"/>
    </location>
</feature>
<sequence>MGLFDKSHEAHSEINSADTGRASPGLRRKRHCARFWWLYLLVFIAVVLVVVLPVIYVGYPNIAHSAIKNSHLNITRQSNLNPAPDALTVNLTAQLHTKSKFHPSLKPFNASIYLPDSDLALYSLEIPETTAKDGALEYVDQRVTIVHPDEFTEFSTQLLLNESLSLYLRGQGRLKQSGLPSTSVDWNQEIYIKGLNKLAGIAVTNFTLLGTAYSNGTNAVGQVWVNNPSVLTVEIGDLVQNNYVDGVYIANTTIPDLLLKPGNNSYPIYFTSNETVVASLVTSTYRCGQLPVEIVTDYASYNGTRVPWLTTSMKATNFSTTVDISQALTKAGFGAILGEDC</sequence>
<reference evidence="3" key="1">
    <citation type="journal article" date="2020" name="Stud. Mycol.">
        <title>101 Dothideomycetes genomes: a test case for predicting lifestyles and emergence of pathogens.</title>
        <authorList>
            <person name="Haridas S."/>
            <person name="Albert R."/>
            <person name="Binder M."/>
            <person name="Bloem J."/>
            <person name="Labutti K."/>
            <person name="Salamov A."/>
            <person name="Andreopoulos B."/>
            <person name="Baker S."/>
            <person name="Barry K."/>
            <person name="Bills G."/>
            <person name="Bluhm B."/>
            <person name="Cannon C."/>
            <person name="Castanera R."/>
            <person name="Culley D."/>
            <person name="Daum C."/>
            <person name="Ezra D."/>
            <person name="Gonzalez J."/>
            <person name="Henrissat B."/>
            <person name="Kuo A."/>
            <person name="Liang C."/>
            <person name="Lipzen A."/>
            <person name="Lutzoni F."/>
            <person name="Magnuson J."/>
            <person name="Mondo S."/>
            <person name="Nolan M."/>
            <person name="Ohm R."/>
            <person name="Pangilinan J."/>
            <person name="Park H.-J."/>
            <person name="Ramirez L."/>
            <person name="Alfaro M."/>
            <person name="Sun H."/>
            <person name="Tritt A."/>
            <person name="Yoshinaga Y."/>
            <person name="Zwiers L.-H."/>
            <person name="Turgeon B."/>
            <person name="Goodwin S."/>
            <person name="Spatafora J."/>
            <person name="Crous P."/>
            <person name="Grigoriev I."/>
        </authorList>
    </citation>
    <scope>NUCLEOTIDE SEQUENCE</scope>
    <source>
        <strain evidence="3">CBS 116005</strain>
    </source>
</reference>
<dbReference type="AlphaFoldDB" id="A0A6G1LFW4"/>
<proteinExistence type="predicted"/>
<feature type="region of interest" description="Disordered" evidence="1">
    <location>
        <begin position="1"/>
        <end position="24"/>
    </location>
</feature>
<dbReference type="InterPro" id="IPR022185">
    <property type="entry name" value="DUF3712"/>
</dbReference>
<dbReference type="Pfam" id="PF12505">
    <property type="entry name" value="DUF3712"/>
    <property type="match status" value="1"/>
</dbReference>